<dbReference type="GO" id="GO:0036503">
    <property type="term" value="P:ERAD pathway"/>
    <property type="evidence" value="ECO:0007669"/>
    <property type="project" value="TreeGrafter"/>
</dbReference>
<dbReference type="AlphaFoldDB" id="A0A9P5N0A3"/>
<dbReference type="InterPro" id="IPR013083">
    <property type="entry name" value="Znf_RING/FYVE/PHD"/>
</dbReference>
<dbReference type="InterPro" id="IPR001841">
    <property type="entry name" value="Znf_RING"/>
</dbReference>
<evidence type="ECO:0000256" key="3">
    <source>
        <dbReference type="ARBA" id="ARBA00004906"/>
    </source>
</evidence>
<gene>
    <name evidence="19" type="ORF">DFH94DRAFT_388170</name>
</gene>
<dbReference type="InterPro" id="IPR024766">
    <property type="entry name" value="Znf_RING_H2"/>
</dbReference>
<feature type="compositionally biased region" description="Low complexity" evidence="16">
    <location>
        <begin position="528"/>
        <end position="537"/>
    </location>
</feature>
<dbReference type="PROSITE" id="PS50089">
    <property type="entry name" value="ZF_RING_2"/>
    <property type="match status" value="1"/>
</dbReference>
<evidence type="ECO:0000256" key="13">
    <source>
        <dbReference type="ARBA" id="ARBA00022989"/>
    </source>
</evidence>
<comment type="caution">
    <text evidence="19">The sequence shown here is derived from an EMBL/GenBank/DDBJ whole genome shotgun (WGS) entry which is preliminary data.</text>
</comment>
<dbReference type="GO" id="GO:0043161">
    <property type="term" value="P:proteasome-mediated ubiquitin-dependent protein catabolic process"/>
    <property type="evidence" value="ECO:0007669"/>
    <property type="project" value="TreeGrafter"/>
</dbReference>
<comment type="similarity">
    <text evidence="4">Belongs to the HRD1 family.</text>
</comment>
<evidence type="ECO:0000256" key="1">
    <source>
        <dbReference type="ARBA" id="ARBA00000900"/>
    </source>
</evidence>
<feature type="compositionally biased region" description="Low complexity" evidence="16">
    <location>
        <begin position="643"/>
        <end position="653"/>
    </location>
</feature>
<dbReference type="EMBL" id="WHVB01000005">
    <property type="protein sequence ID" value="KAF8482983.1"/>
    <property type="molecule type" value="Genomic_DNA"/>
</dbReference>
<evidence type="ECO:0000256" key="5">
    <source>
        <dbReference type="ARBA" id="ARBA00012483"/>
    </source>
</evidence>
<evidence type="ECO:0000256" key="15">
    <source>
        <dbReference type="PROSITE-ProRule" id="PRU00175"/>
    </source>
</evidence>
<evidence type="ECO:0000256" key="12">
    <source>
        <dbReference type="ARBA" id="ARBA00022833"/>
    </source>
</evidence>
<feature type="transmembrane region" description="Helical" evidence="17">
    <location>
        <begin position="118"/>
        <end position="137"/>
    </location>
</feature>
<keyword evidence="10" id="KW-0833">Ubl conjugation pathway</keyword>
<comment type="catalytic activity">
    <reaction evidence="1">
        <text>S-ubiquitinyl-[E2 ubiquitin-conjugating enzyme]-L-cysteine + [acceptor protein]-L-lysine = [E2 ubiquitin-conjugating enzyme]-L-cysteine + N(6)-ubiquitinyl-[acceptor protein]-L-lysine.</text>
        <dbReference type="EC" id="2.3.2.27"/>
    </reaction>
</comment>
<evidence type="ECO:0000256" key="14">
    <source>
        <dbReference type="ARBA" id="ARBA00023136"/>
    </source>
</evidence>
<evidence type="ECO:0000256" key="2">
    <source>
        <dbReference type="ARBA" id="ARBA00004477"/>
    </source>
</evidence>
<dbReference type="SUPFAM" id="SSF57850">
    <property type="entry name" value="RING/U-box"/>
    <property type="match status" value="1"/>
</dbReference>
<feature type="compositionally biased region" description="Polar residues" evidence="16">
    <location>
        <begin position="332"/>
        <end position="341"/>
    </location>
</feature>
<feature type="transmembrane region" description="Helical" evidence="17">
    <location>
        <begin position="254"/>
        <end position="272"/>
    </location>
</feature>
<feature type="region of interest" description="Disordered" evidence="16">
    <location>
        <begin position="758"/>
        <end position="835"/>
    </location>
</feature>
<evidence type="ECO:0000256" key="6">
    <source>
        <dbReference type="ARBA" id="ARBA00022679"/>
    </source>
</evidence>
<feature type="transmembrane region" description="Helical" evidence="17">
    <location>
        <begin position="185"/>
        <end position="205"/>
    </location>
</feature>
<dbReference type="Proteomes" id="UP000759537">
    <property type="component" value="Unassembled WGS sequence"/>
</dbReference>
<feature type="compositionally biased region" description="Basic and acidic residues" evidence="16">
    <location>
        <begin position="784"/>
        <end position="797"/>
    </location>
</feature>
<keyword evidence="9 15" id="KW-0863">Zinc-finger</keyword>
<evidence type="ECO:0000256" key="9">
    <source>
        <dbReference type="ARBA" id="ARBA00022771"/>
    </source>
</evidence>
<name>A0A9P5N0A3_9AGAM</name>
<dbReference type="PANTHER" id="PTHR22763">
    <property type="entry name" value="RING ZINC FINGER PROTEIN"/>
    <property type="match status" value="1"/>
</dbReference>
<evidence type="ECO:0000256" key="16">
    <source>
        <dbReference type="SAM" id="MobiDB-lite"/>
    </source>
</evidence>
<protein>
    <recommendedName>
        <fullName evidence="5">RING-type E3 ubiquitin transferase</fullName>
        <ecNumber evidence="5">2.3.2.27</ecNumber>
    </recommendedName>
</protein>
<dbReference type="Pfam" id="PF12678">
    <property type="entry name" value="zf-rbx1"/>
    <property type="match status" value="1"/>
</dbReference>
<keyword evidence="14 17" id="KW-0472">Membrane</keyword>
<keyword evidence="8" id="KW-0479">Metal-binding</keyword>
<feature type="transmembrane region" description="Helical" evidence="17">
    <location>
        <begin position="21"/>
        <end position="40"/>
    </location>
</feature>
<keyword evidence="6" id="KW-0808">Transferase</keyword>
<comment type="pathway">
    <text evidence="3">Protein modification; protein ubiquitination.</text>
</comment>
<sequence length="835" mass="90851">MADSLRPRFQSFTDSILSYRVSLYTFASTLAVSATVINALQNQSNFYSVAVYLSKSGASVLILANFSLLLALMCGRLVQQLFFGTLRSVEVERLYDRMWFFVTESLLAFTIFRDEIDIPLAVMFGFLLFVKSFHWLLSDRIEWMNQMPYPGPTNLFHIRISGLFFLLWVTNIVMLAFAAESIITNGVGVIILFASEYSILMASLINSKAKYILSTIEFHRAASRGGENAPPWEDKSMFVFYVDLITDFLKLSTYLGFFAVIVTFYGVPLNVVRDVYVTARSFITRLRDLMRYRTATRNMDERYPNATQEEMTAMSDHTCIICREEMMVQDTSTRNQANPPGTTVPARDGPNMTPKKLPCGHIFHFYCLRSWLERQQSCPTCRRPVLDTTTPTTGRVEQADALRGGAVAVPQGAAAPFGPAADVPQPPAGHLNNLFRNMVRGPPPPPGAPYPPVQPQQFAAGGPPPHYQWGHQPIGPHYMPPPPPPQLQPAPVFQGFYGPAGVWQPWGDRRLADGAALQERPAQQQQDASHSTARAPTAPAPAPATSEGREQSIPQRAPPEGERPDAQDQGTPSTPRDAAALAALRRMSPGTSIAQNQESSTDTSQPHQITSTTPGPSLPPTTSQATESTPTSSSPSLPPSTAPQPTSTTTTPSRNVNVPLLIPMTFSPGSVGPRPTNAPLSSPSIVYRTVPPRHAPPARPLTTLPPTLTDAQLAHLDVLTRDAIDERLRVLEGVSNTMYRCVEELTRLRSVLPVAAGSAPPVVHTGSEAEQGSTTQTAVNGSENARDHRPLDPDLKLDVPSSDAKSDTDVSGASSSSERSVVANGDTADAPTATN</sequence>
<feature type="transmembrane region" description="Helical" evidence="17">
    <location>
        <begin position="158"/>
        <end position="179"/>
    </location>
</feature>
<feature type="region of interest" description="Disordered" evidence="16">
    <location>
        <begin position="440"/>
        <end position="465"/>
    </location>
</feature>
<evidence type="ECO:0000256" key="4">
    <source>
        <dbReference type="ARBA" id="ARBA00010089"/>
    </source>
</evidence>
<dbReference type="GO" id="GO:0008270">
    <property type="term" value="F:zinc ion binding"/>
    <property type="evidence" value="ECO:0007669"/>
    <property type="project" value="UniProtKB-KW"/>
</dbReference>
<dbReference type="OrthoDB" id="7759664at2759"/>
<accession>A0A9P5N0A3</accession>
<feature type="region of interest" description="Disordered" evidence="16">
    <location>
        <begin position="591"/>
        <end position="658"/>
    </location>
</feature>
<dbReference type="CDD" id="cd16479">
    <property type="entry name" value="RING-H2_synoviolin"/>
    <property type="match status" value="1"/>
</dbReference>
<feature type="region of interest" description="Disordered" evidence="16">
    <location>
        <begin position="474"/>
        <end position="493"/>
    </location>
</feature>
<organism evidence="19 20">
    <name type="scientific">Russula ochroleuca</name>
    <dbReference type="NCBI Taxonomy" id="152965"/>
    <lineage>
        <taxon>Eukaryota</taxon>
        <taxon>Fungi</taxon>
        <taxon>Dikarya</taxon>
        <taxon>Basidiomycota</taxon>
        <taxon>Agaricomycotina</taxon>
        <taxon>Agaricomycetes</taxon>
        <taxon>Russulales</taxon>
        <taxon>Russulaceae</taxon>
        <taxon>Russula</taxon>
    </lineage>
</organism>
<feature type="region of interest" description="Disordered" evidence="16">
    <location>
        <begin position="516"/>
        <end position="575"/>
    </location>
</feature>
<reference evidence="19" key="2">
    <citation type="journal article" date="2020" name="Nat. Commun.">
        <title>Large-scale genome sequencing of mycorrhizal fungi provides insights into the early evolution of symbiotic traits.</title>
        <authorList>
            <person name="Miyauchi S."/>
            <person name="Kiss E."/>
            <person name="Kuo A."/>
            <person name="Drula E."/>
            <person name="Kohler A."/>
            <person name="Sanchez-Garcia M."/>
            <person name="Morin E."/>
            <person name="Andreopoulos B."/>
            <person name="Barry K.W."/>
            <person name="Bonito G."/>
            <person name="Buee M."/>
            <person name="Carver A."/>
            <person name="Chen C."/>
            <person name="Cichocki N."/>
            <person name="Clum A."/>
            <person name="Culley D."/>
            <person name="Crous P.W."/>
            <person name="Fauchery L."/>
            <person name="Girlanda M."/>
            <person name="Hayes R.D."/>
            <person name="Keri Z."/>
            <person name="LaButti K."/>
            <person name="Lipzen A."/>
            <person name="Lombard V."/>
            <person name="Magnuson J."/>
            <person name="Maillard F."/>
            <person name="Murat C."/>
            <person name="Nolan M."/>
            <person name="Ohm R.A."/>
            <person name="Pangilinan J."/>
            <person name="Pereira M.F."/>
            <person name="Perotto S."/>
            <person name="Peter M."/>
            <person name="Pfister S."/>
            <person name="Riley R."/>
            <person name="Sitrit Y."/>
            <person name="Stielow J.B."/>
            <person name="Szollosi G."/>
            <person name="Zifcakova L."/>
            <person name="Stursova M."/>
            <person name="Spatafora J.W."/>
            <person name="Tedersoo L."/>
            <person name="Vaario L.M."/>
            <person name="Yamada A."/>
            <person name="Yan M."/>
            <person name="Wang P."/>
            <person name="Xu J."/>
            <person name="Bruns T."/>
            <person name="Baldrian P."/>
            <person name="Vilgalys R."/>
            <person name="Dunand C."/>
            <person name="Henrissat B."/>
            <person name="Grigoriev I.V."/>
            <person name="Hibbett D."/>
            <person name="Nagy L.G."/>
            <person name="Martin F.M."/>
        </authorList>
    </citation>
    <scope>NUCLEOTIDE SEQUENCE</scope>
    <source>
        <strain evidence="19">Prilba</strain>
    </source>
</reference>
<dbReference type="GO" id="GO:0005789">
    <property type="term" value="C:endoplasmic reticulum membrane"/>
    <property type="evidence" value="ECO:0007669"/>
    <property type="project" value="UniProtKB-SubCell"/>
</dbReference>
<evidence type="ECO:0000313" key="19">
    <source>
        <dbReference type="EMBL" id="KAF8482983.1"/>
    </source>
</evidence>
<feature type="compositionally biased region" description="Polar residues" evidence="16">
    <location>
        <begin position="591"/>
        <end position="609"/>
    </location>
</feature>
<feature type="transmembrane region" description="Helical" evidence="17">
    <location>
        <begin position="52"/>
        <end position="73"/>
    </location>
</feature>
<feature type="domain" description="RING-type" evidence="18">
    <location>
        <begin position="319"/>
        <end position="382"/>
    </location>
</feature>
<evidence type="ECO:0000256" key="7">
    <source>
        <dbReference type="ARBA" id="ARBA00022692"/>
    </source>
</evidence>
<keyword evidence="20" id="KW-1185">Reference proteome</keyword>
<dbReference type="GO" id="GO:0061630">
    <property type="term" value="F:ubiquitin protein ligase activity"/>
    <property type="evidence" value="ECO:0007669"/>
    <property type="project" value="UniProtKB-EC"/>
</dbReference>
<evidence type="ECO:0000256" key="10">
    <source>
        <dbReference type="ARBA" id="ARBA00022786"/>
    </source>
</evidence>
<keyword evidence="11" id="KW-0256">Endoplasmic reticulum</keyword>
<evidence type="ECO:0000313" key="20">
    <source>
        <dbReference type="Proteomes" id="UP000759537"/>
    </source>
</evidence>
<dbReference type="PANTHER" id="PTHR22763:SF184">
    <property type="entry name" value="E3 UBIQUITIN-PROTEIN LIGASE SYNOVIOLIN"/>
    <property type="match status" value="1"/>
</dbReference>
<dbReference type="Pfam" id="PF25563">
    <property type="entry name" value="TPR_SYVN1_N"/>
    <property type="match status" value="1"/>
</dbReference>
<proteinExistence type="inferred from homology"/>
<feature type="compositionally biased region" description="Pro residues" evidence="16">
    <location>
        <begin position="441"/>
        <end position="454"/>
    </location>
</feature>
<evidence type="ECO:0000256" key="11">
    <source>
        <dbReference type="ARBA" id="ARBA00022824"/>
    </source>
</evidence>
<feature type="region of interest" description="Disordered" evidence="16">
    <location>
        <begin position="332"/>
        <end position="351"/>
    </location>
</feature>
<keyword evidence="13 17" id="KW-1133">Transmembrane helix</keyword>
<dbReference type="InterPro" id="IPR050731">
    <property type="entry name" value="HRD1_E3_ubiq-ligases"/>
</dbReference>
<evidence type="ECO:0000256" key="8">
    <source>
        <dbReference type="ARBA" id="ARBA00022723"/>
    </source>
</evidence>
<feature type="compositionally biased region" description="Low complexity" evidence="16">
    <location>
        <begin position="809"/>
        <end position="822"/>
    </location>
</feature>
<feature type="compositionally biased region" description="Low complexity" evidence="16">
    <location>
        <begin position="610"/>
        <end position="635"/>
    </location>
</feature>
<comment type="subcellular location">
    <subcellularLocation>
        <location evidence="2">Endoplasmic reticulum membrane</location>
        <topology evidence="2">Multi-pass membrane protein</topology>
    </subcellularLocation>
</comment>
<dbReference type="InterPro" id="IPR058051">
    <property type="entry name" value="Znf_RING_synoviolin"/>
</dbReference>
<evidence type="ECO:0000259" key="18">
    <source>
        <dbReference type="PROSITE" id="PS50089"/>
    </source>
</evidence>
<feature type="compositionally biased region" description="Polar residues" evidence="16">
    <location>
        <begin position="768"/>
        <end position="783"/>
    </location>
</feature>
<dbReference type="InterPro" id="IPR057992">
    <property type="entry name" value="TPR_SYVN1_N"/>
</dbReference>
<keyword evidence="12" id="KW-0862">Zinc</keyword>
<dbReference type="EC" id="2.3.2.27" evidence="5"/>
<keyword evidence="7 17" id="KW-0812">Transmembrane</keyword>
<reference evidence="19" key="1">
    <citation type="submission" date="2019-10" db="EMBL/GenBank/DDBJ databases">
        <authorList>
            <consortium name="DOE Joint Genome Institute"/>
            <person name="Kuo A."/>
            <person name="Miyauchi S."/>
            <person name="Kiss E."/>
            <person name="Drula E."/>
            <person name="Kohler A."/>
            <person name="Sanchez-Garcia M."/>
            <person name="Andreopoulos B."/>
            <person name="Barry K.W."/>
            <person name="Bonito G."/>
            <person name="Buee M."/>
            <person name="Carver A."/>
            <person name="Chen C."/>
            <person name="Cichocki N."/>
            <person name="Clum A."/>
            <person name="Culley D."/>
            <person name="Crous P.W."/>
            <person name="Fauchery L."/>
            <person name="Girlanda M."/>
            <person name="Hayes R."/>
            <person name="Keri Z."/>
            <person name="LaButti K."/>
            <person name="Lipzen A."/>
            <person name="Lombard V."/>
            <person name="Magnuson J."/>
            <person name="Maillard F."/>
            <person name="Morin E."/>
            <person name="Murat C."/>
            <person name="Nolan M."/>
            <person name="Ohm R."/>
            <person name="Pangilinan J."/>
            <person name="Pereira M."/>
            <person name="Perotto S."/>
            <person name="Peter M."/>
            <person name="Riley R."/>
            <person name="Sitrit Y."/>
            <person name="Stielow B."/>
            <person name="Szollosi G."/>
            <person name="Zifcakova L."/>
            <person name="Stursova M."/>
            <person name="Spatafora J.W."/>
            <person name="Tedersoo L."/>
            <person name="Vaario L.-M."/>
            <person name="Yamada A."/>
            <person name="Yan M."/>
            <person name="Wang P."/>
            <person name="Xu J."/>
            <person name="Bruns T."/>
            <person name="Baldrian P."/>
            <person name="Vilgalys R."/>
            <person name="Henrissat B."/>
            <person name="Grigoriev I.V."/>
            <person name="Hibbett D."/>
            <person name="Nagy L.G."/>
            <person name="Martin F.M."/>
        </authorList>
    </citation>
    <scope>NUCLEOTIDE SEQUENCE</scope>
    <source>
        <strain evidence="19">Prilba</strain>
    </source>
</reference>
<evidence type="ECO:0000256" key="17">
    <source>
        <dbReference type="SAM" id="Phobius"/>
    </source>
</evidence>
<feature type="compositionally biased region" description="Pro residues" evidence="16">
    <location>
        <begin position="478"/>
        <end position="488"/>
    </location>
</feature>
<dbReference type="SMART" id="SM00184">
    <property type="entry name" value="RING"/>
    <property type="match status" value="1"/>
</dbReference>
<dbReference type="Gene3D" id="3.30.40.10">
    <property type="entry name" value="Zinc/RING finger domain, C3HC4 (zinc finger)"/>
    <property type="match status" value="1"/>
</dbReference>